<keyword evidence="2" id="KW-1185">Reference proteome</keyword>
<protein>
    <recommendedName>
        <fullName evidence="3">Galectin</fullName>
    </recommendedName>
</protein>
<dbReference type="EMBL" id="BTSY01000005">
    <property type="protein sequence ID" value="GMT27573.1"/>
    <property type="molecule type" value="Genomic_DNA"/>
</dbReference>
<accession>A0AAV5W7P8</accession>
<evidence type="ECO:0000313" key="1">
    <source>
        <dbReference type="EMBL" id="GMT27573.1"/>
    </source>
</evidence>
<comment type="caution">
    <text evidence="1">The sequence shown here is derived from an EMBL/GenBank/DDBJ whole genome shotgun (WGS) entry which is preliminary data.</text>
</comment>
<sequence>MRESELDNTISLYCDRWSGEFNFEITVFCLNGKKPFFEDQSIHHMTNKLVCKFNPDTKESKWEEWGGSVAFFLRYSYTESLHLGCYQP</sequence>
<name>A0AAV5W7P8_9BILA</name>
<dbReference type="AlphaFoldDB" id="A0AAV5W7P8"/>
<evidence type="ECO:0008006" key="3">
    <source>
        <dbReference type="Google" id="ProtNLM"/>
    </source>
</evidence>
<gene>
    <name evidence="1" type="ORF">PFISCL1PPCAC_18870</name>
</gene>
<proteinExistence type="predicted"/>
<dbReference type="Proteomes" id="UP001432322">
    <property type="component" value="Unassembled WGS sequence"/>
</dbReference>
<evidence type="ECO:0000313" key="2">
    <source>
        <dbReference type="Proteomes" id="UP001432322"/>
    </source>
</evidence>
<organism evidence="1 2">
    <name type="scientific">Pristionchus fissidentatus</name>
    <dbReference type="NCBI Taxonomy" id="1538716"/>
    <lineage>
        <taxon>Eukaryota</taxon>
        <taxon>Metazoa</taxon>
        <taxon>Ecdysozoa</taxon>
        <taxon>Nematoda</taxon>
        <taxon>Chromadorea</taxon>
        <taxon>Rhabditida</taxon>
        <taxon>Rhabditina</taxon>
        <taxon>Diplogasteromorpha</taxon>
        <taxon>Diplogasteroidea</taxon>
        <taxon>Neodiplogasteridae</taxon>
        <taxon>Pristionchus</taxon>
    </lineage>
</organism>
<reference evidence="1" key="1">
    <citation type="submission" date="2023-10" db="EMBL/GenBank/DDBJ databases">
        <title>Genome assembly of Pristionchus species.</title>
        <authorList>
            <person name="Yoshida K."/>
            <person name="Sommer R.J."/>
        </authorList>
    </citation>
    <scope>NUCLEOTIDE SEQUENCE</scope>
    <source>
        <strain evidence="1">RS5133</strain>
    </source>
</reference>